<proteinExistence type="predicted"/>
<accession>A0A840CFM7</accession>
<protein>
    <submittedName>
        <fullName evidence="1">Uncharacterized protein</fullName>
    </submittedName>
</protein>
<organism evidence="1 2">
    <name type="scientific">Dysgonomonas hofstadii</name>
    <dbReference type="NCBI Taxonomy" id="637886"/>
    <lineage>
        <taxon>Bacteria</taxon>
        <taxon>Pseudomonadati</taxon>
        <taxon>Bacteroidota</taxon>
        <taxon>Bacteroidia</taxon>
        <taxon>Bacteroidales</taxon>
        <taxon>Dysgonomonadaceae</taxon>
        <taxon>Dysgonomonas</taxon>
    </lineage>
</organism>
<dbReference type="EMBL" id="JACIEP010000002">
    <property type="protein sequence ID" value="MBB4034770.1"/>
    <property type="molecule type" value="Genomic_DNA"/>
</dbReference>
<dbReference type="InterPro" id="IPR027417">
    <property type="entry name" value="P-loop_NTPase"/>
</dbReference>
<evidence type="ECO:0000313" key="2">
    <source>
        <dbReference type="Proteomes" id="UP000555103"/>
    </source>
</evidence>
<comment type="caution">
    <text evidence="1">The sequence shown here is derived from an EMBL/GenBank/DDBJ whole genome shotgun (WGS) entry which is preliminary data.</text>
</comment>
<dbReference type="AlphaFoldDB" id="A0A840CFM7"/>
<name>A0A840CFM7_9BACT</name>
<dbReference type="Proteomes" id="UP000555103">
    <property type="component" value="Unassembled WGS sequence"/>
</dbReference>
<dbReference type="RefSeq" id="WP_183305720.1">
    <property type="nucleotide sequence ID" value="NZ_JACIEP010000002.1"/>
</dbReference>
<dbReference type="SUPFAM" id="SSF52540">
    <property type="entry name" value="P-loop containing nucleoside triphosphate hydrolases"/>
    <property type="match status" value="1"/>
</dbReference>
<gene>
    <name evidence="1" type="ORF">GGR21_000657</name>
</gene>
<dbReference type="Gene3D" id="3.40.50.300">
    <property type="entry name" value="P-loop containing nucleotide triphosphate hydrolases"/>
    <property type="match status" value="1"/>
</dbReference>
<keyword evidence="2" id="KW-1185">Reference proteome</keyword>
<reference evidence="1 2" key="1">
    <citation type="submission" date="2020-08" db="EMBL/GenBank/DDBJ databases">
        <title>Genomic Encyclopedia of Type Strains, Phase IV (KMG-IV): sequencing the most valuable type-strain genomes for metagenomic binning, comparative biology and taxonomic classification.</title>
        <authorList>
            <person name="Goeker M."/>
        </authorList>
    </citation>
    <scope>NUCLEOTIDE SEQUENCE [LARGE SCALE GENOMIC DNA]</scope>
    <source>
        <strain evidence="1 2">DSM 104969</strain>
    </source>
</reference>
<evidence type="ECO:0000313" key="1">
    <source>
        <dbReference type="EMBL" id="MBB4034770.1"/>
    </source>
</evidence>
<sequence length="1064" mass="123706">MTNKYTPSVNIIRDLNTEINYIATPNTQLLFDHIISNYLSGAHSFNLIGSYGTGKSSFLWALERHLNKKTIYFTESIDTLKPEQFEYLPIIGNYQSIADYFASFLKYKGETSPQAIIEEFKKYYQNLHKRGLSLLLVIDEFGKFLEYATNNSPEKELYFIQLLAEFANDFQNRIIFLTALHKGFTSYSFGLSHSQMNEWEKVKGRFKEITFNEPVEHLLYLASRRLNSQADNLNVDKLLEIVKDAKIFPLKDHLNKDSARSLQPFDIISAAILTKALQKYGQNERSLFQFIDSNDYLSINNFDKEHNPFYNLSCVYDYLLFNHNSFITSKYNPDYLRWKYIESALDRVESIFDNSSNYKNIIKVIGLLSLLGDANGIIDINFLKRYSELSLNIKKSEDIIQDLEKYKVISYSSFYNRFRIVGGSDIDIEDEMLKAKIPNSNFETLLKQNIELPHILAKGHFYRTGTPRLFSYILSTEPIISIENSYDGIINIIFSKTIDDNDLKELSKKNEDAILYCLYKEEGKIYSLLIDIEKIKAIIHKFRDDLIVVDDLKVLLKDYQNQLSSYMTDYLLSSENNLYWVFKGEKQIITSGKKLNRVLTDICDSVYYGTPIQRNELINRSKLSGAIQFAKKNLIEALIKNQTEPNLGLDDDKFPAHKTIYLTLLKATGIHSNGHLQAPTDPSYQLLWQTCISFIEKTKAARTSPVELIELLQKKPFNLKYGFIELWLPLFLFINQDEFALFYEGVYHPDIDMASLELLSKQPQKFEIKAFDVSGIKLELYNSYQEFLNIETSDTINNEKLINIIKPFLVFYLSLPPYGQTTKRISKNAIVFREAIKHAKDPEKAFFEDIPAALGYDLNIIAKDSIKTNDFIKTLQSYVKEIRTSYEELINRIERYLVNDILGSDETFPEYKARFQRRFQGIKKPMLTPKQMVFYQRVMSAIDIRNTWISSISEALLNKSLDKISDKDEYILYERLQETIDELDNLCKLAKHDIDPEKEDMYQLEISSVNTGSFKKTIRISKERLKKIEPIEQEIRKQLTTDKSSNIVILSKLIQEQTKDDTKG</sequence>